<dbReference type="AlphaFoldDB" id="A0A2C9LPI7"/>
<dbReference type="InterPro" id="IPR000210">
    <property type="entry name" value="BTB/POZ_dom"/>
</dbReference>
<sequence length="113" mass="12940">NVSSFNMRRAEMEDPPKKKMHKGESSASTAAEMIDDSKAFVERFSLLFDSSCFSDVRLRVGEQSYYGHRFILAAASKVFEAMFGDSSAWEESRQQEIRLVEEEACQAVFYDFL</sequence>
<evidence type="ECO:0000313" key="4">
    <source>
        <dbReference type="Proteomes" id="UP000076420"/>
    </source>
</evidence>
<dbReference type="InterPro" id="IPR051481">
    <property type="entry name" value="BTB-POZ/Galectin-3-binding"/>
</dbReference>
<dbReference type="PANTHER" id="PTHR24410:SF41">
    <property type="entry name" value="HL07962P"/>
    <property type="match status" value="1"/>
</dbReference>
<reference evidence="3" key="1">
    <citation type="submission" date="2020-05" db="UniProtKB">
        <authorList>
            <consortium name="EnsemblMetazoa"/>
        </authorList>
    </citation>
    <scope>IDENTIFICATION</scope>
    <source>
        <strain evidence="3">BB02</strain>
    </source>
</reference>
<dbReference type="STRING" id="6526.A0A2C9LPI7"/>
<dbReference type="Gene3D" id="3.30.710.10">
    <property type="entry name" value="Potassium Channel Kv1.1, Chain A"/>
    <property type="match status" value="1"/>
</dbReference>
<evidence type="ECO:0000313" key="3">
    <source>
        <dbReference type="EnsemblMetazoa" id="BGLB033458-PA"/>
    </source>
</evidence>
<evidence type="ECO:0000259" key="2">
    <source>
        <dbReference type="PROSITE" id="PS50097"/>
    </source>
</evidence>
<dbReference type="EnsemblMetazoa" id="BGLB033458-RA">
    <property type="protein sequence ID" value="BGLB033458-PA"/>
    <property type="gene ID" value="BGLB033458"/>
</dbReference>
<dbReference type="VEuPathDB" id="VectorBase:BGLAX_030516"/>
<dbReference type="KEGG" id="bgt:106072173"/>
<dbReference type="PANTHER" id="PTHR24410">
    <property type="entry name" value="HL07962P-RELATED"/>
    <property type="match status" value="1"/>
</dbReference>
<dbReference type="Pfam" id="PF00651">
    <property type="entry name" value="BTB"/>
    <property type="match status" value="1"/>
</dbReference>
<dbReference type="InterPro" id="IPR011333">
    <property type="entry name" value="SKP1/BTB/POZ_sf"/>
</dbReference>
<proteinExistence type="predicted"/>
<dbReference type="VEuPathDB" id="VectorBase:BGLB033458"/>
<protein>
    <recommendedName>
        <fullName evidence="2">BTB domain-containing protein</fullName>
    </recommendedName>
</protein>
<accession>A0A2C9LPI7</accession>
<name>A0A2C9LPI7_BIOGL</name>
<feature type="domain" description="BTB" evidence="2">
    <location>
        <begin position="54"/>
        <end position="113"/>
    </location>
</feature>
<dbReference type="Proteomes" id="UP000076420">
    <property type="component" value="Unassembled WGS sequence"/>
</dbReference>
<organism evidence="3 4">
    <name type="scientific">Biomphalaria glabrata</name>
    <name type="common">Bloodfluke planorb</name>
    <name type="synonym">Freshwater snail</name>
    <dbReference type="NCBI Taxonomy" id="6526"/>
    <lineage>
        <taxon>Eukaryota</taxon>
        <taxon>Metazoa</taxon>
        <taxon>Spiralia</taxon>
        <taxon>Lophotrochozoa</taxon>
        <taxon>Mollusca</taxon>
        <taxon>Gastropoda</taxon>
        <taxon>Heterobranchia</taxon>
        <taxon>Euthyneura</taxon>
        <taxon>Panpulmonata</taxon>
        <taxon>Hygrophila</taxon>
        <taxon>Lymnaeoidea</taxon>
        <taxon>Planorbidae</taxon>
        <taxon>Biomphalaria</taxon>
    </lineage>
</organism>
<feature type="region of interest" description="Disordered" evidence="1">
    <location>
        <begin position="1"/>
        <end position="30"/>
    </location>
</feature>
<feature type="compositionally biased region" description="Basic and acidic residues" evidence="1">
    <location>
        <begin position="8"/>
        <end position="17"/>
    </location>
</feature>
<dbReference type="PROSITE" id="PS50097">
    <property type="entry name" value="BTB"/>
    <property type="match status" value="1"/>
</dbReference>
<dbReference type="SUPFAM" id="SSF54695">
    <property type="entry name" value="POZ domain"/>
    <property type="match status" value="1"/>
</dbReference>
<evidence type="ECO:0000256" key="1">
    <source>
        <dbReference type="SAM" id="MobiDB-lite"/>
    </source>
</evidence>
<gene>
    <name evidence="3" type="primary">106072173</name>
</gene>